<protein>
    <submittedName>
        <fullName evidence="2">Uncharacterized protein</fullName>
    </submittedName>
</protein>
<feature type="transmembrane region" description="Helical" evidence="1">
    <location>
        <begin position="100"/>
        <end position="121"/>
    </location>
</feature>
<accession>A0A850QLP6</accession>
<feature type="transmembrane region" description="Helical" evidence="1">
    <location>
        <begin position="29"/>
        <end position="48"/>
    </location>
</feature>
<evidence type="ECO:0000256" key="1">
    <source>
        <dbReference type="SAM" id="Phobius"/>
    </source>
</evidence>
<evidence type="ECO:0000313" key="2">
    <source>
        <dbReference type="EMBL" id="NVO78313.1"/>
    </source>
</evidence>
<organism evidence="2 3">
    <name type="scientific">Undibacterium oligocarboniphilum</name>
    <dbReference type="NCBI Taxonomy" id="666702"/>
    <lineage>
        <taxon>Bacteria</taxon>
        <taxon>Pseudomonadati</taxon>
        <taxon>Pseudomonadota</taxon>
        <taxon>Betaproteobacteria</taxon>
        <taxon>Burkholderiales</taxon>
        <taxon>Oxalobacteraceae</taxon>
        <taxon>Undibacterium</taxon>
    </lineage>
</organism>
<evidence type="ECO:0000313" key="3">
    <source>
        <dbReference type="Proteomes" id="UP000588051"/>
    </source>
</evidence>
<sequence>MFYGGDFDWHVLLASPFPAFTHHTWSHNLGILFQNWVVLSVFWSLMLIVSRRITLSMVLFGIVYLGFIIANALKLKYRSEPLLPWDIAMLGRMMSLTNTYLFSVRFMLLLPVVLALLILMLTPGNKQPFIYTCWWMQS</sequence>
<dbReference type="Proteomes" id="UP000588051">
    <property type="component" value="Unassembled WGS sequence"/>
</dbReference>
<dbReference type="AlphaFoldDB" id="A0A850QLP6"/>
<keyword evidence="1" id="KW-0472">Membrane</keyword>
<keyword evidence="1" id="KW-1133">Transmembrane helix</keyword>
<gene>
    <name evidence="2" type="ORF">HV832_10780</name>
</gene>
<dbReference type="EMBL" id="JABXYJ010000005">
    <property type="protein sequence ID" value="NVO78313.1"/>
    <property type="molecule type" value="Genomic_DNA"/>
</dbReference>
<comment type="caution">
    <text evidence="2">The sequence shown here is derived from an EMBL/GenBank/DDBJ whole genome shotgun (WGS) entry which is preliminary data.</text>
</comment>
<reference evidence="2 3" key="1">
    <citation type="submission" date="2020-06" db="EMBL/GenBank/DDBJ databases">
        <authorList>
            <person name="Qiu C."/>
            <person name="Liu Z."/>
        </authorList>
    </citation>
    <scope>NUCLEOTIDE SEQUENCE [LARGE SCALE GENOMIC DNA]</scope>
    <source>
        <strain evidence="2 3">EM 1</strain>
    </source>
</reference>
<feature type="transmembrane region" description="Helical" evidence="1">
    <location>
        <begin position="55"/>
        <end position="73"/>
    </location>
</feature>
<proteinExistence type="predicted"/>
<dbReference type="RefSeq" id="WP_176803834.1">
    <property type="nucleotide sequence ID" value="NZ_JABXYJ010000005.1"/>
</dbReference>
<keyword evidence="3" id="KW-1185">Reference proteome</keyword>
<keyword evidence="1" id="KW-0812">Transmembrane</keyword>
<name>A0A850QLP6_9BURK</name>